<dbReference type="PANTHER" id="PTHR46072:SF5">
    <property type="entry name" value="GENERAL AMIDASE-C"/>
    <property type="match status" value="1"/>
</dbReference>
<keyword evidence="4" id="KW-0378">Hydrolase</keyword>
<feature type="active site" description="Acyl-ester intermediate" evidence="5">
    <location>
        <position position="236"/>
    </location>
</feature>
<reference evidence="9" key="1">
    <citation type="journal article" date="2017" name="Nat. Microbiol.">
        <title>Global analysis of biosynthetic gene clusters reveals vast potential of secondary metabolite production in Penicillium species.</title>
        <authorList>
            <person name="Nielsen J.C."/>
            <person name="Grijseels S."/>
            <person name="Prigent S."/>
            <person name="Ji B."/>
            <person name="Dainat J."/>
            <person name="Nielsen K.F."/>
            <person name="Frisvad J.C."/>
            <person name="Workman M."/>
            <person name="Nielsen J."/>
        </authorList>
    </citation>
    <scope>NUCLEOTIDE SEQUENCE [LARGE SCALE GENOMIC DNA]</scope>
    <source>
        <strain evidence="9">IBT 24891</strain>
    </source>
</reference>
<dbReference type="InterPro" id="IPR020556">
    <property type="entry name" value="Amidase_CS"/>
</dbReference>
<dbReference type="Proteomes" id="UP000191285">
    <property type="component" value="Unassembled WGS sequence"/>
</dbReference>
<dbReference type="EC" id="3.5.1.4" evidence="3"/>
<sequence>MADDWKTLVSKKQAEVFSQIPPAWRLPTEYTDISEEDSNNVLDVPRRCGILSAKQLDITENHDATSLLEKIHGRELSAFEVTEAFCMRAAVAQQVTRCLTEIFFEQALGRAKELDEYISKTGKPIGPLHGLPISFKDCFNIKGICSTIGFTSFINNGPCESNSPVVEIIVRLGGIPYVKTNIPQTMMAADSHNYVFGRTLNPHRSNLNAGGSSGGEGALIAMRGSVLGVGTDIAGSIRIPAICNGTFALRPSADRIPYGGQTSSSRKGLLGIRPCAGPLATSVRDLELLMRCVTELDPWKLDSTTIFSPWREIKPKTTLRLGLIQEDSHFPIHPPVLRILGAASERLKLAGHEIIPLECPSIRDACALAFRMFAMDPAGTAFKHIAASGEPTIPALKSTSLPHEYMPYEYAPLTLEGLYDLNQKRNEMKEEFRKLIVESQVDAIVMPGYQGTAQPHDVFGFVPYTVLWNVIDYPTTIIPYGKANKAIDASFMREVDYKPPYDADAVEGAPCCVQVVGRHLHEEELVKATEIVAAVLKE</sequence>
<gene>
    <name evidence="8" type="ORF">PENSTE_c001G05564</name>
</gene>
<dbReference type="AlphaFoldDB" id="A0A1V6U108"/>
<dbReference type="GO" id="GO:0004040">
    <property type="term" value="F:amidase activity"/>
    <property type="evidence" value="ECO:0007669"/>
    <property type="project" value="UniProtKB-EC"/>
</dbReference>
<evidence type="ECO:0000313" key="9">
    <source>
        <dbReference type="Proteomes" id="UP000191285"/>
    </source>
</evidence>
<dbReference type="Gene3D" id="3.90.1300.10">
    <property type="entry name" value="Amidase signature (AS) domain"/>
    <property type="match status" value="1"/>
</dbReference>
<dbReference type="STRING" id="303698.A0A1V6U108"/>
<organism evidence="8 9">
    <name type="scientific">Penicillium steckii</name>
    <dbReference type="NCBI Taxonomy" id="303698"/>
    <lineage>
        <taxon>Eukaryota</taxon>
        <taxon>Fungi</taxon>
        <taxon>Dikarya</taxon>
        <taxon>Ascomycota</taxon>
        <taxon>Pezizomycotina</taxon>
        <taxon>Eurotiomycetes</taxon>
        <taxon>Eurotiomycetidae</taxon>
        <taxon>Eurotiales</taxon>
        <taxon>Aspergillaceae</taxon>
        <taxon>Penicillium</taxon>
    </lineage>
</organism>
<feature type="active site" description="Charge relay system" evidence="5">
    <location>
        <position position="212"/>
    </location>
</feature>
<comment type="similarity">
    <text evidence="2">Belongs to the amidase family.</text>
</comment>
<dbReference type="InterPro" id="IPR023631">
    <property type="entry name" value="Amidase_dom"/>
</dbReference>
<keyword evidence="9" id="KW-1185">Reference proteome</keyword>
<evidence type="ECO:0000259" key="7">
    <source>
        <dbReference type="Pfam" id="PF01425"/>
    </source>
</evidence>
<protein>
    <recommendedName>
        <fullName evidence="3">amidase</fullName>
        <ecNumber evidence="3">3.5.1.4</ecNumber>
    </recommendedName>
</protein>
<dbReference type="SUPFAM" id="SSF75304">
    <property type="entry name" value="Amidase signature (AS) enzymes"/>
    <property type="match status" value="1"/>
</dbReference>
<evidence type="ECO:0000256" key="6">
    <source>
        <dbReference type="PIRSR" id="PIRSR001221-2"/>
    </source>
</evidence>
<dbReference type="PROSITE" id="PS00571">
    <property type="entry name" value="AMIDASES"/>
    <property type="match status" value="1"/>
</dbReference>
<evidence type="ECO:0000313" key="8">
    <source>
        <dbReference type="EMBL" id="OQE32257.1"/>
    </source>
</evidence>
<comment type="catalytic activity">
    <reaction evidence="1">
        <text>a monocarboxylic acid amide + H2O = a monocarboxylate + NH4(+)</text>
        <dbReference type="Rhea" id="RHEA:12020"/>
        <dbReference type="ChEBI" id="CHEBI:15377"/>
        <dbReference type="ChEBI" id="CHEBI:28938"/>
        <dbReference type="ChEBI" id="CHEBI:35757"/>
        <dbReference type="ChEBI" id="CHEBI:83628"/>
        <dbReference type="EC" id="3.5.1.4"/>
    </reaction>
</comment>
<accession>A0A1V6U108</accession>
<dbReference type="OrthoDB" id="6428749at2759"/>
<feature type="binding site" evidence="6">
    <location>
        <begin position="233"/>
        <end position="236"/>
    </location>
    <ligand>
        <name>substrate</name>
    </ligand>
</feature>
<evidence type="ECO:0000256" key="5">
    <source>
        <dbReference type="PIRSR" id="PIRSR001221-1"/>
    </source>
</evidence>
<evidence type="ECO:0000256" key="3">
    <source>
        <dbReference type="ARBA" id="ARBA00012922"/>
    </source>
</evidence>
<comment type="caution">
    <text evidence="8">The sequence shown here is derived from an EMBL/GenBank/DDBJ whole genome shotgun (WGS) entry which is preliminary data.</text>
</comment>
<name>A0A1V6U108_9EURO</name>
<feature type="binding site" evidence="6">
    <location>
        <position position="212"/>
    </location>
    <ligand>
        <name>substrate</name>
    </ligand>
</feature>
<feature type="domain" description="Amidase" evidence="7">
    <location>
        <begin position="80"/>
        <end position="525"/>
    </location>
</feature>
<dbReference type="Pfam" id="PF01425">
    <property type="entry name" value="Amidase"/>
    <property type="match status" value="1"/>
</dbReference>
<evidence type="ECO:0000256" key="4">
    <source>
        <dbReference type="ARBA" id="ARBA00022801"/>
    </source>
</evidence>
<evidence type="ECO:0000256" key="2">
    <source>
        <dbReference type="ARBA" id="ARBA00009199"/>
    </source>
</evidence>
<proteinExistence type="inferred from homology"/>
<dbReference type="EMBL" id="MLKD01000001">
    <property type="protein sequence ID" value="OQE32257.1"/>
    <property type="molecule type" value="Genomic_DNA"/>
</dbReference>
<feature type="active site" description="Charge relay system" evidence="5">
    <location>
        <position position="136"/>
    </location>
</feature>
<dbReference type="InterPro" id="IPR036928">
    <property type="entry name" value="AS_sf"/>
</dbReference>
<evidence type="ECO:0000256" key="1">
    <source>
        <dbReference type="ARBA" id="ARBA00001311"/>
    </source>
</evidence>
<feature type="binding site" evidence="6">
    <location>
        <position position="186"/>
    </location>
    <ligand>
        <name>substrate</name>
    </ligand>
</feature>
<dbReference type="PIRSF" id="PIRSF001221">
    <property type="entry name" value="Amidase_fungi"/>
    <property type="match status" value="1"/>
</dbReference>
<dbReference type="PANTHER" id="PTHR46072">
    <property type="entry name" value="AMIDASE-RELATED-RELATED"/>
    <property type="match status" value="1"/>
</dbReference>